<keyword evidence="3 8" id="KW-0812">Transmembrane</keyword>
<feature type="transmembrane region" description="Helical" evidence="8">
    <location>
        <begin position="163"/>
        <end position="182"/>
    </location>
</feature>
<dbReference type="PANTHER" id="PTHR23505">
    <property type="entry name" value="SPINSTER"/>
    <property type="match status" value="1"/>
</dbReference>
<feature type="transmembrane region" description="Helical" evidence="8">
    <location>
        <begin position="256"/>
        <end position="276"/>
    </location>
</feature>
<dbReference type="Gene3D" id="1.20.1250.20">
    <property type="entry name" value="MFS general substrate transporter like domains"/>
    <property type="match status" value="1"/>
</dbReference>
<evidence type="ECO:0000256" key="3">
    <source>
        <dbReference type="ARBA" id="ARBA00022692"/>
    </source>
</evidence>
<dbReference type="InterPro" id="IPR011701">
    <property type="entry name" value="MFS"/>
</dbReference>
<feature type="transmembrane region" description="Helical" evidence="8">
    <location>
        <begin position="188"/>
        <end position="209"/>
    </location>
</feature>
<feature type="transmembrane region" description="Helical" evidence="8">
    <location>
        <begin position="415"/>
        <end position="441"/>
    </location>
</feature>
<keyword evidence="5 8" id="KW-0472">Membrane</keyword>
<feature type="transmembrane region" description="Helical" evidence="8">
    <location>
        <begin position="321"/>
        <end position="344"/>
    </location>
</feature>
<keyword evidence="2" id="KW-0813">Transport</keyword>
<organism evidence="10">
    <name type="scientific">Zooxanthella nutricula</name>
    <dbReference type="NCBI Taxonomy" id="1333877"/>
    <lineage>
        <taxon>Eukaryota</taxon>
        <taxon>Sar</taxon>
        <taxon>Alveolata</taxon>
        <taxon>Dinophyceae</taxon>
        <taxon>Peridiniales</taxon>
        <taxon>Peridiniales incertae sedis</taxon>
        <taxon>Zooxanthella</taxon>
    </lineage>
</organism>
<dbReference type="InterPro" id="IPR036259">
    <property type="entry name" value="MFS_trans_sf"/>
</dbReference>
<dbReference type="EMBL" id="HBGW01026487">
    <property type="protein sequence ID" value="CAD9544250.1"/>
    <property type="molecule type" value="Transcribed_RNA"/>
</dbReference>
<dbReference type="InterPro" id="IPR020846">
    <property type="entry name" value="MFS_dom"/>
</dbReference>
<feature type="transmembrane region" description="Helical" evidence="8">
    <location>
        <begin position="385"/>
        <end position="409"/>
    </location>
</feature>
<evidence type="ECO:0000256" key="8">
    <source>
        <dbReference type="SAM" id="Phobius"/>
    </source>
</evidence>
<evidence type="ECO:0000256" key="1">
    <source>
        <dbReference type="ARBA" id="ARBA00004141"/>
    </source>
</evidence>
<comment type="similarity">
    <text evidence="6">Belongs to the major facilitator superfamily. Spinster (TC 2.A.1.49) family.</text>
</comment>
<evidence type="ECO:0000256" key="5">
    <source>
        <dbReference type="ARBA" id="ARBA00023136"/>
    </source>
</evidence>
<dbReference type="Pfam" id="PF07690">
    <property type="entry name" value="MFS_1"/>
    <property type="match status" value="1"/>
</dbReference>
<sequence length="554" mass="58692">MASEGRSDVQVAGHESRELDFEVAEASRQLELEAADAIDDENRSRVESNEEVVSENVAVEFKRSPAPSSGDNVPDSSGEGGADGAAAPMRPPRSQEALLWMLSAIEGADNSLLPCSMFVLREDLGLTLNDLATLNLVQSLLQTLSAPLWAFLADRHLLRRRTIFLLGAAGQGVITVLLALVTSWYPMIALRALNGLLLASLKPVAMGFVADVTAPEHRGKIYGGLNLSTFTGMLLTTLVTTPVSTASVGGFHGWRVMFAIVGVLSIITGCLVWAFIQEPTRAPASDEGQALAPGGGGGRSAALREVRRVCGFFKLPTFNVLILQGIFGSIGMSASAFATMYYQYMGVSSSWAGIISACGLGFVGVGIMIGGHVGDAMAKRCGHHGRVLVAELSLFVGVPLKFLCFWGIPPFEGSIAWYLVLNSLHGLLATWCVAAAKLPLLSEIVPPGCRSTIMAWDSAIEGSWGTLLGGPLVAVLAQSLFGFTESDLKDQQSAGHVENARALGQATAVMICGPALVSAMCWFLLHWSYPRDLRRVAMKFGAAPSLAKTVSAKL</sequence>
<evidence type="ECO:0000256" key="6">
    <source>
        <dbReference type="ARBA" id="ARBA00024338"/>
    </source>
</evidence>
<protein>
    <recommendedName>
        <fullName evidence="9">Major facilitator superfamily (MFS) profile domain-containing protein</fullName>
    </recommendedName>
</protein>
<feature type="transmembrane region" description="Helical" evidence="8">
    <location>
        <begin position="462"/>
        <end position="483"/>
    </location>
</feature>
<comment type="subcellular location">
    <subcellularLocation>
        <location evidence="1">Membrane</location>
        <topology evidence="1">Multi-pass membrane protein</topology>
    </subcellularLocation>
</comment>
<dbReference type="PROSITE" id="PS50850">
    <property type="entry name" value="MFS"/>
    <property type="match status" value="1"/>
</dbReference>
<dbReference type="GO" id="GO:0022857">
    <property type="term" value="F:transmembrane transporter activity"/>
    <property type="evidence" value="ECO:0007669"/>
    <property type="project" value="InterPro"/>
</dbReference>
<gene>
    <name evidence="10" type="ORF">BRAN1462_LOCUS16850</name>
</gene>
<dbReference type="GO" id="GO:0016020">
    <property type="term" value="C:membrane"/>
    <property type="evidence" value="ECO:0007669"/>
    <property type="project" value="UniProtKB-SubCell"/>
</dbReference>
<evidence type="ECO:0000256" key="4">
    <source>
        <dbReference type="ARBA" id="ARBA00022989"/>
    </source>
</evidence>
<feature type="region of interest" description="Disordered" evidence="7">
    <location>
        <begin position="1"/>
        <end position="22"/>
    </location>
</feature>
<feature type="transmembrane region" description="Helical" evidence="8">
    <location>
        <begin position="503"/>
        <end position="525"/>
    </location>
</feature>
<feature type="region of interest" description="Disordered" evidence="7">
    <location>
        <begin position="56"/>
        <end position="90"/>
    </location>
</feature>
<feature type="domain" description="Major facilitator superfamily (MFS) profile" evidence="9">
    <location>
        <begin position="95"/>
        <end position="530"/>
    </location>
</feature>
<reference evidence="10" key="1">
    <citation type="submission" date="2021-01" db="EMBL/GenBank/DDBJ databases">
        <authorList>
            <person name="Corre E."/>
            <person name="Pelletier E."/>
            <person name="Niang G."/>
            <person name="Scheremetjew M."/>
            <person name="Finn R."/>
            <person name="Kale V."/>
            <person name="Holt S."/>
            <person name="Cochrane G."/>
            <person name="Meng A."/>
            <person name="Brown T."/>
            <person name="Cohen L."/>
        </authorList>
    </citation>
    <scope>NUCLEOTIDE SEQUENCE</scope>
    <source>
        <strain evidence="10">RCC3387</strain>
    </source>
</reference>
<accession>A0A6U8UEP6</accession>
<feature type="transmembrane region" description="Helical" evidence="8">
    <location>
        <begin position="221"/>
        <end position="244"/>
    </location>
</feature>
<evidence type="ECO:0000259" key="9">
    <source>
        <dbReference type="PROSITE" id="PS50850"/>
    </source>
</evidence>
<dbReference type="PANTHER" id="PTHR23505:SF52">
    <property type="entry name" value="MAJOR FACILITATOR SUPERFAMILY PROTEIN"/>
    <property type="match status" value="1"/>
</dbReference>
<evidence type="ECO:0000256" key="7">
    <source>
        <dbReference type="SAM" id="MobiDB-lite"/>
    </source>
</evidence>
<evidence type="ECO:0000256" key="2">
    <source>
        <dbReference type="ARBA" id="ARBA00022448"/>
    </source>
</evidence>
<dbReference type="AlphaFoldDB" id="A0A6U8UEP6"/>
<proteinExistence type="inferred from homology"/>
<evidence type="ECO:0000313" key="10">
    <source>
        <dbReference type="EMBL" id="CAD9544250.1"/>
    </source>
</evidence>
<keyword evidence="4 8" id="KW-1133">Transmembrane helix</keyword>
<name>A0A6U8UEP6_9DINO</name>
<dbReference type="InterPro" id="IPR044770">
    <property type="entry name" value="MFS_spinster-like"/>
</dbReference>
<dbReference type="SUPFAM" id="SSF103473">
    <property type="entry name" value="MFS general substrate transporter"/>
    <property type="match status" value="1"/>
</dbReference>
<feature type="transmembrane region" description="Helical" evidence="8">
    <location>
        <begin position="350"/>
        <end position="373"/>
    </location>
</feature>